<dbReference type="InterPro" id="IPR010987">
    <property type="entry name" value="Glutathione-S-Trfase_C-like"/>
</dbReference>
<dbReference type="CDD" id="cd03188">
    <property type="entry name" value="GST_C_Beta"/>
    <property type="match status" value="1"/>
</dbReference>
<dbReference type="InterPro" id="IPR036249">
    <property type="entry name" value="Thioredoxin-like_sf"/>
</dbReference>
<feature type="domain" description="GST C-terminal" evidence="2">
    <location>
        <begin position="87"/>
        <end position="202"/>
    </location>
</feature>
<protein>
    <submittedName>
        <fullName evidence="3">Glutathione transferase GstA</fullName>
    </submittedName>
</protein>
<sequence>MKLYFSPGACSLSPHIVLLEAGLAFTTEAVDLRKKVTASGGDYSAINPKGYVPALETGQGVLLTEGPAIVQYLADLVPEKNLAPAAGTPERYALLEWLNFISTELHKNFSPLFRPNAGADLVNYAHANLTQRLGYVERMLDGRDYLTGARFTVADAYLFTVLNWAGPVKFDLSGFPLLQAFQKRVGARPMVQQALRDEGLLK</sequence>
<dbReference type="PANTHER" id="PTHR44051:SF8">
    <property type="entry name" value="GLUTATHIONE S-TRANSFERASE GSTA"/>
    <property type="match status" value="1"/>
</dbReference>
<dbReference type="InterPro" id="IPR036282">
    <property type="entry name" value="Glutathione-S-Trfase_C_sf"/>
</dbReference>
<dbReference type="PROSITE" id="PS50405">
    <property type="entry name" value="GST_CTER"/>
    <property type="match status" value="1"/>
</dbReference>
<evidence type="ECO:0000259" key="2">
    <source>
        <dbReference type="PROSITE" id="PS50405"/>
    </source>
</evidence>
<comment type="caution">
    <text evidence="3">The sequence shown here is derived from an EMBL/GenBank/DDBJ whole genome shotgun (WGS) entry which is preliminary data.</text>
</comment>
<dbReference type="CDD" id="cd03057">
    <property type="entry name" value="GST_N_Beta"/>
    <property type="match status" value="1"/>
</dbReference>
<reference evidence="3 4" key="1">
    <citation type="submission" date="2018-12" db="EMBL/GenBank/DDBJ databases">
        <authorList>
            <person name="Yang E."/>
        </authorList>
    </citation>
    <scope>NUCLEOTIDE SEQUENCE [LARGE SCALE GENOMIC DNA]</scope>
    <source>
        <strain evidence="3 4">SOD</strain>
    </source>
</reference>
<organism evidence="3 4">
    <name type="scientific">Massilia atriviolacea</name>
    <dbReference type="NCBI Taxonomy" id="2495579"/>
    <lineage>
        <taxon>Bacteria</taxon>
        <taxon>Pseudomonadati</taxon>
        <taxon>Pseudomonadota</taxon>
        <taxon>Betaproteobacteria</taxon>
        <taxon>Burkholderiales</taxon>
        <taxon>Oxalobacteraceae</taxon>
        <taxon>Telluria group</taxon>
        <taxon>Massilia</taxon>
    </lineage>
</organism>
<evidence type="ECO:0000313" key="3">
    <source>
        <dbReference type="EMBL" id="RSZ56475.1"/>
    </source>
</evidence>
<dbReference type="AlphaFoldDB" id="A0A430HG35"/>
<dbReference type="Pfam" id="PF13409">
    <property type="entry name" value="GST_N_2"/>
    <property type="match status" value="1"/>
</dbReference>
<dbReference type="OrthoDB" id="8772754at2"/>
<dbReference type="SFLD" id="SFLDS00019">
    <property type="entry name" value="Glutathione_Transferase_(cytos"/>
    <property type="match status" value="1"/>
</dbReference>
<dbReference type="SFLD" id="SFLDG00358">
    <property type="entry name" value="Main_(cytGST)"/>
    <property type="match status" value="1"/>
</dbReference>
<dbReference type="RefSeq" id="WP_126076597.1">
    <property type="nucleotide sequence ID" value="NZ_CP051166.1"/>
</dbReference>
<dbReference type="SUPFAM" id="SSF52833">
    <property type="entry name" value="Thioredoxin-like"/>
    <property type="match status" value="1"/>
</dbReference>
<dbReference type="InterPro" id="IPR040079">
    <property type="entry name" value="Glutathione_S-Trfase"/>
</dbReference>
<dbReference type="InterPro" id="IPR004046">
    <property type="entry name" value="GST_C"/>
</dbReference>
<feature type="domain" description="GST N-terminal" evidence="1">
    <location>
        <begin position="1"/>
        <end position="81"/>
    </location>
</feature>
<dbReference type="NCBIfam" id="NF007831">
    <property type="entry name" value="PRK10542.1"/>
    <property type="match status" value="1"/>
</dbReference>
<dbReference type="EMBL" id="RXLQ01000015">
    <property type="protein sequence ID" value="RSZ56475.1"/>
    <property type="molecule type" value="Genomic_DNA"/>
</dbReference>
<evidence type="ECO:0000313" key="4">
    <source>
        <dbReference type="Proteomes" id="UP000278085"/>
    </source>
</evidence>
<dbReference type="SFLD" id="SFLDG01150">
    <property type="entry name" value="Main.1:_Beta-like"/>
    <property type="match status" value="1"/>
</dbReference>
<proteinExistence type="predicted"/>
<dbReference type="Proteomes" id="UP000278085">
    <property type="component" value="Unassembled WGS sequence"/>
</dbReference>
<name>A0A430HG35_9BURK</name>
<dbReference type="SUPFAM" id="SSF47616">
    <property type="entry name" value="GST C-terminal domain-like"/>
    <property type="match status" value="1"/>
</dbReference>
<gene>
    <name evidence="3" type="primary">gstA</name>
    <name evidence="3" type="ORF">EJB06_24245</name>
</gene>
<dbReference type="InterPro" id="IPR004045">
    <property type="entry name" value="Glutathione_S-Trfase_N"/>
</dbReference>
<keyword evidence="3" id="KW-0808">Transferase</keyword>
<keyword evidence="4" id="KW-1185">Reference proteome</keyword>
<dbReference type="Pfam" id="PF00043">
    <property type="entry name" value="GST_C"/>
    <property type="match status" value="1"/>
</dbReference>
<dbReference type="Gene3D" id="3.40.30.10">
    <property type="entry name" value="Glutaredoxin"/>
    <property type="match status" value="1"/>
</dbReference>
<accession>A0A430HG35</accession>
<evidence type="ECO:0000259" key="1">
    <source>
        <dbReference type="PROSITE" id="PS50404"/>
    </source>
</evidence>
<dbReference type="PROSITE" id="PS50404">
    <property type="entry name" value="GST_NTER"/>
    <property type="match status" value="1"/>
</dbReference>
<dbReference type="GO" id="GO:0016740">
    <property type="term" value="F:transferase activity"/>
    <property type="evidence" value="ECO:0007669"/>
    <property type="project" value="UniProtKB-KW"/>
</dbReference>
<dbReference type="PANTHER" id="PTHR44051">
    <property type="entry name" value="GLUTATHIONE S-TRANSFERASE-RELATED"/>
    <property type="match status" value="1"/>
</dbReference>
<dbReference type="Gene3D" id="1.20.1050.10">
    <property type="match status" value="1"/>
</dbReference>